<dbReference type="EMBL" id="LUCH01000037">
    <property type="protein sequence ID" value="KAF5406316.1"/>
    <property type="molecule type" value="Genomic_DNA"/>
</dbReference>
<evidence type="ECO:0008006" key="3">
    <source>
        <dbReference type="Google" id="ProtNLM"/>
    </source>
</evidence>
<dbReference type="Gene3D" id="2.60.40.10">
    <property type="entry name" value="Immunoglobulins"/>
    <property type="match status" value="1"/>
</dbReference>
<proteinExistence type="predicted"/>
<dbReference type="SUPFAM" id="SSF48726">
    <property type="entry name" value="Immunoglobulin"/>
    <property type="match status" value="1"/>
</dbReference>
<dbReference type="Proteomes" id="UP000748531">
    <property type="component" value="Unassembled WGS sequence"/>
</dbReference>
<accession>A0A8J4T5C3</accession>
<protein>
    <recommendedName>
        <fullName evidence="3">Ig-like domain-containing protein</fullName>
    </recommendedName>
</protein>
<dbReference type="InterPro" id="IPR013783">
    <property type="entry name" value="Ig-like_fold"/>
</dbReference>
<name>A0A8J4T5C3_9TREM</name>
<evidence type="ECO:0000313" key="2">
    <source>
        <dbReference type="Proteomes" id="UP000748531"/>
    </source>
</evidence>
<sequence>MIHNRPHFQLPEAAGIKVRHDGTELFIPTVKQFNQGTYRCSIRADSNPSARVTPFVTYEVVVESEPVFAQKPEDTVVPLLGSVVLHCAPDQENTRPKATLSWLINGKPITTYLDGIRKRLLGNVR</sequence>
<dbReference type="AlphaFoldDB" id="A0A8J4T5C3"/>
<dbReference type="InterPro" id="IPR036179">
    <property type="entry name" value="Ig-like_dom_sf"/>
</dbReference>
<reference evidence="1" key="1">
    <citation type="submission" date="2019-05" db="EMBL/GenBank/DDBJ databases">
        <title>Annotation for the trematode Paragonimus heterotremus.</title>
        <authorList>
            <person name="Choi Y.-J."/>
        </authorList>
    </citation>
    <scope>NUCLEOTIDE SEQUENCE</scope>
    <source>
        <strain evidence="1">LC</strain>
    </source>
</reference>
<evidence type="ECO:0000313" key="1">
    <source>
        <dbReference type="EMBL" id="KAF5406316.1"/>
    </source>
</evidence>
<gene>
    <name evidence="1" type="ORF">PHET_00133</name>
</gene>
<dbReference type="OrthoDB" id="6244967at2759"/>
<keyword evidence="2" id="KW-1185">Reference proteome</keyword>
<comment type="caution">
    <text evidence="1">The sequence shown here is derived from an EMBL/GenBank/DDBJ whole genome shotgun (WGS) entry which is preliminary data.</text>
</comment>
<organism evidence="1 2">
    <name type="scientific">Paragonimus heterotremus</name>
    <dbReference type="NCBI Taxonomy" id="100268"/>
    <lineage>
        <taxon>Eukaryota</taxon>
        <taxon>Metazoa</taxon>
        <taxon>Spiralia</taxon>
        <taxon>Lophotrochozoa</taxon>
        <taxon>Platyhelminthes</taxon>
        <taxon>Trematoda</taxon>
        <taxon>Digenea</taxon>
        <taxon>Plagiorchiida</taxon>
        <taxon>Troglotremata</taxon>
        <taxon>Troglotrematidae</taxon>
        <taxon>Paragonimus</taxon>
    </lineage>
</organism>